<proteinExistence type="predicted"/>
<feature type="chain" id="PRO_5027635278" evidence="2">
    <location>
        <begin position="22"/>
        <end position="147"/>
    </location>
</feature>
<evidence type="ECO:0000313" key="4">
    <source>
        <dbReference type="RefSeq" id="XP_030981174.1"/>
    </source>
</evidence>
<evidence type="ECO:0000313" key="3">
    <source>
        <dbReference type="Proteomes" id="UP000515153"/>
    </source>
</evidence>
<feature type="compositionally biased region" description="Pro residues" evidence="1">
    <location>
        <begin position="83"/>
        <end position="96"/>
    </location>
</feature>
<evidence type="ECO:0000256" key="1">
    <source>
        <dbReference type="SAM" id="MobiDB-lite"/>
    </source>
</evidence>
<name>A0A6P8B2A7_PYRGI</name>
<sequence>MRPIYIISLLAAGLQSPLASASDAHRNRQGQGNAIQARQATATDPWAGHSKRGRDDGAAGGAQIRLVTRGTTGSKQRGRSRSPSPPPPRPPSPPPRLTARYCTLCANSYIYTLCAQGETFHRDKAYHPSPGFCDDLPSDAGTGWRPW</sequence>
<dbReference type="KEGG" id="pgri:PgNI_07781"/>
<protein>
    <submittedName>
        <fullName evidence="4">Uncharacterized protein</fullName>
    </submittedName>
</protein>
<feature type="compositionally biased region" description="Polar residues" evidence="1">
    <location>
        <begin position="29"/>
        <end position="42"/>
    </location>
</feature>
<keyword evidence="2" id="KW-0732">Signal</keyword>
<reference evidence="4" key="2">
    <citation type="submission" date="2019-10" db="EMBL/GenBank/DDBJ databases">
        <authorList>
            <consortium name="NCBI Genome Project"/>
        </authorList>
    </citation>
    <scope>NUCLEOTIDE SEQUENCE</scope>
    <source>
        <strain evidence="4">NI907</strain>
    </source>
</reference>
<organism evidence="3 4">
    <name type="scientific">Pyricularia grisea</name>
    <name type="common">Crabgrass-specific blast fungus</name>
    <name type="synonym">Magnaporthe grisea</name>
    <dbReference type="NCBI Taxonomy" id="148305"/>
    <lineage>
        <taxon>Eukaryota</taxon>
        <taxon>Fungi</taxon>
        <taxon>Dikarya</taxon>
        <taxon>Ascomycota</taxon>
        <taxon>Pezizomycotina</taxon>
        <taxon>Sordariomycetes</taxon>
        <taxon>Sordariomycetidae</taxon>
        <taxon>Magnaporthales</taxon>
        <taxon>Pyriculariaceae</taxon>
        <taxon>Pyricularia</taxon>
    </lineage>
</organism>
<accession>A0A6P8B2A7</accession>
<dbReference type="GeneID" id="41962699"/>
<reference evidence="4" key="3">
    <citation type="submission" date="2025-08" db="UniProtKB">
        <authorList>
            <consortium name="RefSeq"/>
        </authorList>
    </citation>
    <scope>IDENTIFICATION</scope>
    <source>
        <strain evidence="4">NI907</strain>
    </source>
</reference>
<feature type="region of interest" description="Disordered" evidence="1">
    <location>
        <begin position="128"/>
        <end position="147"/>
    </location>
</feature>
<dbReference type="Proteomes" id="UP000515153">
    <property type="component" value="Unplaced"/>
</dbReference>
<keyword evidence="3" id="KW-1185">Reference proteome</keyword>
<evidence type="ECO:0000256" key="2">
    <source>
        <dbReference type="SAM" id="SignalP"/>
    </source>
</evidence>
<feature type="signal peptide" evidence="2">
    <location>
        <begin position="1"/>
        <end position="21"/>
    </location>
</feature>
<dbReference type="RefSeq" id="XP_030981174.1">
    <property type="nucleotide sequence ID" value="XM_031127790.1"/>
</dbReference>
<feature type="region of interest" description="Disordered" evidence="1">
    <location>
        <begin position="22"/>
        <end position="97"/>
    </location>
</feature>
<dbReference type="AlphaFoldDB" id="A0A6P8B2A7"/>
<reference evidence="4" key="1">
    <citation type="journal article" date="2019" name="Mol. Biol. Evol.">
        <title>Blast fungal genomes show frequent chromosomal changes, gene gains and losses, and effector gene turnover.</title>
        <authorList>
            <person name="Gomez Luciano L.B."/>
            <person name="Jason Tsai I."/>
            <person name="Chuma I."/>
            <person name="Tosa Y."/>
            <person name="Chen Y.H."/>
            <person name="Li J.Y."/>
            <person name="Li M.Y."/>
            <person name="Jade Lu M.Y."/>
            <person name="Nakayashiki H."/>
            <person name="Li W.H."/>
        </authorList>
    </citation>
    <scope>NUCLEOTIDE SEQUENCE</scope>
    <source>
        <strain evidence="4">NI907</strain>
    </source>
</reference>
<gene>
    <name evidence="4" type="ORF">PgNI_07781</name>
</gene>